<evidence type="ECO:0000313" key="3">
    <source>
        <dbReference type="EMBL" id="KAK9712703.1"/>
    </source>
</evidence>
<feature type="compositionally biased region" description="Basic and acidic residues" evidence="1">
    <location>
        <begin position="349"/>
        <end position="366"/>
    </location>
</feature>
<dbReference type="Proteomes" id="UP001479436">
    <property type="component" value="Unassembled WGS sequence"/>
</dbReference>
<feature type="compositionally biased region" description="Basic and acidic residues" evidence="1">
    <location>
        <begin position="295"/>
        <end position="334"/>
    </location>
</feature>
<name>A0ABR2W0V4_9FUNG</name>
<dbReference type="Pfam" id="PF23553">
    <property type="entry name" value="NELF-A_N"/>
    <property type="match status" value="1"/>
</dbReference>
<evidence type="ECO:0000259" key="2">
    <source>
        <dbReference type="Pfam" id="PF23553"/>
    </source>
</evidence>
<reference evidence="3 4" key="1">
    <citation type="submission" date="2023-04" db="EMBL/GenBank/DDBJ databases">
        <title>Genome of Basidiobolus ranarum AG-B5.</title>
        <authorList>
            <person name="Stajich J.E."/>
            <person name="Carter-House D."/>
            <person name="Gryganskyi A."/>
        </authorList>
    </citation>
    <scope>NUCLEOTIDE SEQUENCE [LARGE SCALE GENOMIC DNA]</scope>
    <source>
        <strain evidence="3 4">AG-B5</strain>
    </source>
</reference>
<gene>
    <name evidence="3" type="ORF">K7432_006958</name>
</gene>
<accession>A0ABR2W0V4</accession>
<organism evidence="3 4">
    <name type="scientific">Basidiobolus ranarum</name>
    <dbReference type="NCBI Taxonomy" id="34480"/>
    <lineage>
        <taxon>Eukaryota</taxon>
        <taxon>Fungi</taxon>
        <taxon>Fungi incertae sedis</taxon>
        <taxon>Zoopagomycota</taxon>
        <taxon>Entomophthoromycotina</taxon>
        <taxon>Basidiobolomycetes</taxon>
        <taxon>Basidiobolales</taxon>
        <taxon>Basidiobolaceae</taxon>
        <taxon>Basidiobolus</taxon>
    </lineage>
</organism>
<evidence type="ECO:0000256" key="1">
    <source>
        <dbReference type="SAM" id="MobiDB-lite"/>
    </source>
</evidence>
<keyword evidence="4" id="KW-1185">Reference proteome</keyword>
<evidence type="ECO:0000313" key="4">
    <source>
        <dbReference type="Proteomes" id="UP001479436"/>
    </source>
</evidence>
<dbReference type="InterPro" id="IPR056557">
    <property type="entry name" value="NELF-A_N"/>
</dbReference>
<feature type="domain" description="NELF-A N-terminal" evidence="2">
    <location>
        <begin position="19"/>
        <end position="144"/>
    </location>
</feature>
<proteinExistence type="predicted"/>
<feature type="region of interest" description="Disordered" evidence="1">
    <location>
        <begin position="295"/>
        <end position="399"/>
    </location>
</feature>
<sequence>MTDRKRAESVQEWLGQLLTDPWISPTIASGEFTNNTLVDIKERWNYYETQIKLGVLFALIGIKKSDLTEMSSGIEELLSCAVEDADEWVRLVAQIFHGFSTTGKFNFEPQVFVERCSQPLFALKDSLKNTGVGFHPREFGYLNNGVVKSLQATEVTRTTVKMHFKVQNSKGVAHTERQDKLQAFAMTSNPTPAGPVSGIGIARSSAAASSSLFVNRRKNSTNSFLRSAQPNKGPANAFSKGVISNSVGGYQRQQRIQLLDLDEGSSIIKKQEETKLKRQQDEVHEKELKRLKRKNEAEEKKQVEIEKKREREKEREEKRIAKRRIDEAAREARAASRLVTTNTYSDGTGEEHSEDTVRPDDMNRTEDTEDNNPLGTPAYPEPSYSTNSPPIIPSPQLDTSISPEQQQTQLAVLQNTNVLDGNDRQRIIDFLCGKPVTMPPGHSGETYQIIMNEEQKFDNRTSRTVLEHIVFEMNLSSGQWRKLRRKKNVNS</sequence>
<comment type="caution">
    <text evidence="3">The sequence shown here is derived from an EMBL/GenBank/DDBJ whole genome shotgun (WGS) entry which is preliminary data.</text>
</comment>
<protein>
    <recommendedName>
        <fullName evidence="2">NELF-A N-terminal domain-containing protein</fullName>
    </recommendedName>
</protein>
<dbReference type="EMBL" id="JASJQH010007202">
    <property type="protein sequence ID" value="KAK9712703.1"/>
    <property type="molecule type" value="Genomic_DNA"/>
</dbReference>